<dbReference type="EMBL" id="CP045875">
    <property type="protein sequence ID" value="QGG48541.1"/>
    <property type="molecule type" value="Genomic_DNA"/>
</dbReference>
<dbReference type="Gene3D" id="3.90.1150.10">
    <property type="entry name" value="Aspartate Aminotransferase, domain 1"/>
    <property type="match status" value="1"/>
</dbReference>
<evidence type="ECO:0000256" key="9">
    <source>
        <dbReference type="RuleBase" id="RU004504"/>
    </source>
</evidence>
<keyword evidence="5 7" id="KW-0663">Pyridoxal phosphate</keyword>
<evidence type="ECO:0000313" key="12">
    <source>
        <dbReference type="Proteomes" id="UP000366051"/>
    </source>
</evidence>
<keyword evidence="11" id="KW-0560">Oxidoreductase</keyword>
<keyword evidence="3" id="KW-0032">Aminotransferase</keyword>
<feature type="domain" description="Aminotransferase class V" evidence="10">
    <location>
        <begin position="6"/>
        <end position="329"/>
    </location>
</feature>
<dbReference type="PROSITE" id="PS00595">
    <property type="entry name" value="AA_TRANSFER_CLASS_5"/>
    <property type="match status" value="1"/>
</dbReference>
<dbReference type="GO" id="GO:0019265">
    <property type="term" value="P:glycine biosynthetic process, by transamination of glyoxylate"/>
    <property type="evidence" value="ECO:0007669"/>
    <property type="project" value="TreeGrafter"/>
</dbReference>
<dbReference type="FunFam" id="3.90.1150.10:FF:000031">
    <property type="entry name" value="Serine--glyoxylate aminotransferase"/>
    <property type="match status" value="1"/>
</dbReference>
<dbReference type="InterPro" id="IPR015422">
    <property type="entry name" value="PyrdxlP-dep_Trfase_small"/>
</dbReference>
<dbReference type="GO" id="GO:0016491">
    <property type="term" value="F:oxidoreductase activity"/>
    <property type="evidence" value="ECO:0007669"/>
    <property type="project" value="UniProtKB-KW"/>
</dbReference>
<sequence>MYEKEYLMLPGPTPVPPRVLRALSEPLINHRGPAFKKLIEDVTEGIKFVYQTKYDVLVLPASGTGGMEASIVNFLSPGDKVLALSIGAFGDRYATIAKNYGCVVDKVDFEWGTAIDLEAVKAKLAADVKQEYKAILVTHNETSTGVCNDLKGLAEIRGNHPALLLVDSVSGLGVMDVRPDEWGLDVVVTAAQKGFMIPPGLAFISVSPRAWEAYEQSKAPKFYWDLGSAKKFLDKGQTPVTPALPQYTGLREALKIFQEKGMEFMFAKQLYLRDMTRAAVKALGLKPLAEDAIASAAVTAVWAPEGIEAKAINKKMREEYNVVLAGGQKQLENRIFRIGHLGYVQHLDILATIGALEMCLQELGYPVELGQGTKAVQEVIMSRKGII</sequence>
<evidence type="ECO:0000313" key="11">
    <source>
        <dbReference type="EMBL" id="QGG48541.1"/>
    </source>
</evidence>
<evidence type="ECO:0000256" key="2">
    <source>
        <dbReference type="ARBA" id="ARBA00009236"/>
    </source>
</evidence>
<dbReference type="Proteomes" id="UP000366051">
    <property type="component" value="Chromosome"/>
</dbReference>
<dbReference type="GO" id="GO:0004760">
    <property type="term" value="F:L-serine-pyruvate transaminase activity"/>
    <property type="evidence" value="ECO:0007669"/>
    <property type="project" value="TreeGrafter"/>
</dbReference>
<proteinExistence type="inferred from homology"/>
<dbReference type="InterPro" id="IPR015424">
    <property type="entry name" value="PyrdxlP-dep_Trfase"/>
</dbReference>
<dbReference type="SUPFAM" id="SSF53383">
    <property type="entry name" value="PLP-dependent transferases"/>
    <property type="match status" value="1"/>
</dbReference>
<dbReference type="RefSeq" id="WP_153725694.1">
    <property type="nucleotide sequence ID" value="NZ_CP045875.1"/>
</dbReference>
<organism evidence="11 12">
    <name type="scientific">Heliorestis convoluta</name>
    <dbReference type="NCBI Taxonomy" id="356322"/>
    <lineage>
        <taxon>Bacteria</taxon>
        <taxon>Bacillati</taxon>
        <taxon>Bacillota</taxon>
        <taxon>Clostridia</taxon>
        <taxon>Eubacteriales</taxon>
        <taxon>Heliobacteriaceae</taxon>
        <taxon>Heliorestis</taxon>
    </lineage>
</organism>
<dbReference type="InterPro" id="IPR020578">
    <property type="entry name" value="Aminotrans_V_PyrdxlP_BS"/>
</dbReference>
<evidence type="ECO:0000256" key="8">
    <source>
        <dbReference type="RuleBase" id="RU004075"/>
    </source>
</evidence>
<evidence type="ECO:0000259" key="10">
    <source>
        <dbReference type="Pfam" id="PF00266"/>
    </source>
</evidence>
<dbReference type="InterPro" id="IPR024169">
    <property type="entry name" value="SP_NH2Trfase/AEP_transaminase"/>
</dbReference>
<dbReference type="Pfam" id="PF00266">
    <property type="entry name" value="Aminotran_5"/>
    <property type="match status" value="1"/>
</dbReference>
<dbReference type="InterPro" id="IPR015421">
    <property type="entry name" value="PyrdxlP-dep_Trfase_major"/>
</dbReference>
<feature type="modified residue" description="N6-(pyridoxal phosphate)lysine" evidence="7">
    <location>
        <position position="193"/>
    </location>
</feature>
<dbReference type="InterPro" id="IPR000192">
    <property type="entry name" value="Aminotrans_V_dom"/>
</dbReference>
<comment type="similarity">
    <text evidence="2 8">Belongs to the class-V pyridoxal-phosphate-dependent aminotransferase family.</text>
</comment>
<dbReference type="OrthoDB" id="389074at2"/>
<evidence type="ECO:0000256" key="6">
    <source>
        <dbReference type="PIRSR" id="PIRSR000524-1"/>
    </source>
</evidence>
<dbReference type="PANTHER" id="PTHR21152:SF40">
    <property type="entry name" value="ALANINE--GLYOXYLATE AMINOTRANSFERASE"/>
    <property type="match status" value="1"/>
</dbReference>
<keyword evidence="4" id="KW-0808">Transferase</keyword>
<accession>A0A5Q2N2N6</accession>
<dbReference type="GO" id="GO:0008453">
    <property type="term" value="F:alanine-glyoxylate transaminase activity"/>
    <property type="evidence" value="ECO:0007669"/>
    <property type="project" value="TreeGrafter"/>
</dbReference>
<keyword evidence="12" id="KW-1185">Reference proteome</keyword>
<reference evidence="12" key="1">
    <citation type="submission" date="2019-11" db="EMBL/GenBank/DDBJ databases">
        <title>Genome sequence of Heliorestis convoluta strain HH, an alkaliphilic and minimalistic phototrophic bacterium from a soda lake in Egypt.</title>
        <authorList>
            <person name="Dewey E.D."/>
            <person name="Stokes L.M."/>
            <person name="Burchell B.M."/>
            <person name="Shaffer K.N."/>
            <person name="Huntington A.M."/>
            <person name="Baker J.M."/>
            <person name="Nadendla S."/>
            <person name="Giglio M.G."/>
            <person name="Touchman J.W."/>
            <person name="Blankenship R.E."/>
            <person name="Madigan M.T."/>
            <person name="Sattley W.M."/>
        </authorList>
    </citation>
    <scope>NUCLEOTIDE SEQUENCE [LARGE SCALE GENOMIC DNA]</scope>
    <source>
        <strain evidence="12">HH</strain>
    </source>
</reference>
<dbReference type="AlphaFoldDB" id="A0A5Q2N2N6"/>
<name>A0A5Q2N2N6_9FIRM</name>
<dbReference type="KEGG" id="hcv:FTV88_2444"/>
<evidence type="ECO:0000256" key="4">
    <source>
        <dbReference type="ARBA" id="ARBA00022679"/>
    </source>
</evidence>
<comment type="cofactor">
    <cofactor evidence="1 7 9">
        <name>pyridoxal 5'-phosphate</name>
        <dbReference type="ChEBI" id="CHEBI:597326"/>
    </cofactor>
</comment>
<feature type="binding site" evidence="6">
    <location>
        <position position="337"/>
    </location>
    <ligand>
        <name>substrate</name>
    </ligand>
</feature>
<dbReference type="PANTHER" id="PTHR21152">
    <property type="entry name" value="AMINOTRANSFERASE CLASS V"/>
    <property type="match status" value="1"/>
</dbReference>
<dbReference type="EC" id="1.12.-.-" evidence="11"/>
<evidence type="ECO:0000256" key="5">
    <source>
        <dbReference type="ARBA" id="ARBA00022898"/>
    </source>
</evidence>
<dbReference type="PIRSF" id="PIRSF000524">
    <property type="entry name" value="SPT"/>
    <property type="match status" value="1"/>
</dbReference>
<evidence type="ECO:0000256" key="7">
    <source>
        <dbReference type="PIRSR" id="PIRSR000524-50"/>
    </source>
</evidence>
<evidence type="ECO:0000256" key="3">
    <source>
        <dbReference type="ARBA" id="ARBA00022576"/>
    </source>
</evidence>
<dbReference type="FunFam" id="3.40.640.10:FF:000027">
    <property type="entry name" value="Serine--pyruvate aminotransferase, mitochondrial"/>
    <property type="match status" value="1"/>
</dbReference>
<gene>
    <name evidence="11" type="ORF">FTV88_2444</name>
</gene>
<evidence type="ECO:0000256" key="1">
    <source>
        <dbReference type="ARBA" id="ARBA00001933"/>
    </source>
</evidence>
<protein>
    <submittedName>
        <fullName evidence="11">Soluble hydrogenase 42 kDa subunit</fullName>
        <ecNumber evidence="11">1.12.-.-</ecNumber>
    </submittedName>
</protein>
<dbReference type="Gene3D" id="3.40.640.10">
    <property type="entry name" value="Type I PLP-dependent aspartate aminotransferase-like (Major domain)"/>
    <property type="match status" value="1"/>
</dbReference>